<dbReference type="Gene3D" id="2.30.30.100">
    <property type="match status" value="1"/>
</dbReference>
<dbReference type="AlphaFoldDB" id="A0A8X7BZ91"/>
<dbReference type="GO" id="GO:0006398">
    <property type="term" value="P:mRNA 3'-end processing by stem-loop binding and cleavage"/>
    <property type="evidence" value="ECO:0007669"/>
    <property type="project" value="TreeGrafter"/>
</dbReference>
<dbReference type="EMBL" id="BMAV01005863">
    <property type="protein sequence ID" value="GFY47269.1"/>
    <property type="molecule type" value="Genomic_DNA"/>
</dbReference>
<protein>
    <recommendedName>
        <fullName evidence="2">Sm domain-containing protein</fullName>
    </recommendedName>
</protein>
<dbReference type="InterPro" id="IPR039267">
    <property type="entry name" value="Lsm11"/>
</dbReference>
<accession>A0A8X7BZ91</accession>
<evidence type="ECO:0000259" key="2">
    <source>
        <dbReference type="SMART" id="SM00651"/>
    </source>
</evidence>
<gene>
    <name evidence="3" type="ORF">TNIN_396141</name>
</gene>
<dbReference type="GO" id="GO:0071209">
    <property type="term" value="F:U7 snRNA binding"/>
    <property type="evidence" value="ECO:0007669"/>
    <property type="project" value="InterPro"/>
</dbReference>
<evidence type="ECO:0000313" key="3">
    <source>
        <dbReference type="EMBL" id="GFY47269.1"/>
    </source>
</evidence>
<evidence type="ECO:0000313" key="4">
    <source>
        <dbReference type="Proteomes" id="UP000886998"/>
    </source>
</evidence>
<dbReference type="SMART" id="SM00651">
    <property type="entry name" value="Sm"/>
    <property type="match status" value="1"/>
</dbReference>
<feature type="domain" description="Sm" evidence="2">
    <location>
        <begin position="85"/>
        <end position="227"/>
    </location>
</feature>
<keyword evidence="4" id="KW-1185">Reference proteome</keyword>
<feature type="compositionally biased region" description="Basic and acidic residues" evidence="1">
    <location>
        <begin position="1"/>
        <end position="32"/>
    </location>
</feature>
<dbReference type="InterPro" id="IPR001163">
    <property type="entry name" value="Sm_dom_euk/arc"/>
</dbReference>
<dbReference type="Pfam" id="PF01423">
    <property type="entry name" value="LSM"/>
    <property type="match status" value="1"/>
</dbReference>
<feature type="region of interest" description="Disordered" evidence="1">
    <location>
        <begin position="150"/>
        <end position="204"/>
    </location>
</feature>
<dbReference type="InterPro" id="IPR010920">
    <property type="entry name" value="LSM_dom_sf"/>
</dbReference>
<evidence type="ECO:0000256" key="1">
    <source>
        <dbReference type="SAM" id="MobiDB-lite"/>
    </source>
</evidence>
<organism evidence="3 4">
    <name type="scientific">Trichonephila inaurata madagascariensis</name>
    <dbReference type="NCBI Taxonomy" id="2747483"/>
    <lineage>
        <taxon>Eukaryota</taxon>
        <taxon>Metazoa</taxon>
        <taxon>Ecdysozoa</taxon>
        <taxon>Arthropoda</taxon>
        <taxon>Chelicerata</taxon>
        <taxon>Arachnida</taxon>
        <taxon>Araneae</taxon>
        <taxon>Araneomorphae</taxon>
        <taxon>Entelegynae</taxon>
        <taxon>Araneoidea</taxon>
        <taxon>Nephilidae</taxon>
        <taxon>Trichonephila</taxon>
        <taxon>Trichonephila inaurata</taxon>
    </lineage>
</organism>
<feature type="region of interest" description="Disordered" evidence="1">
    <location>
        <begin position="1"/>
        <end position="64"/>
    </location>
</feature>
<dbReference type="SUPFAM" id="SSF50182">
    <property type="entry name" value="Sm-like ribonucleoproteins"/>
    <property type="match status" value="1"/>
</dbReference>
<dbReference type="PANTHER" id="PTHR21415">
    <property type="entry name" value="U7 SNRNA-ASSOCIATED SM-LIKE PROTEIN LSM11"/>
    <property type="match status" value="1"/>
</dbReference>
<proteinExistence type="predicted"/>
<name>A0A8X7BZ91_9ARAC</name>
<dbReference type="PANTHER" id="PTHR21415:SF1">
    <property type="entry name" value="U7 SNRNA-ASSOCIATED SM-LIKE PROTEIN LSM11"/>
    <property type="match status" value="1"/>
</dbReference>
<sequence>MSDSERREDSRHRSSSRRDRSERRRDRRDSSSSRRSSPGTSRGHTPERPQCGLPLEFGRGKPNIDEDETTVIKRMATAFDITPLRSLAKHLKDEERIIKVWTRNFKEIRGICKGTLVCFDKHWNITMKDVEETYIKPKKTKTPFLLDSRIGDTFSELPPKEPKIKKKKDPEEENVENKDPQKPEQELTEEQLELKQKRKEQKKQRQFYKRYLPILFIRGDNISAVGILKGGVDESSDEKLLVRQIKQC</sequence>
<reference evidence="3" key="1">
    <citation type="submission" date="2020-08" db="EMBL/GenBank/DDBJ databases">
        <title>Multicomponent nature underlies the extraordinary mechanical properties of spider dragline silk.</title>
        <authorList>
            <person name="Kono N."/>
            <person name="Nakamura H."/>
            <person name="Mori M."/>
            <person name="Yoshida Y."/>
            <person name="Ohtoshi R."/>
            <person name="Malay A.D."/>
            <person name="Moran D.A.P."/>
            <person name="Tomita M."/>
            <person name="Numata K."/>
            <person name="Arakawa K."/>
        </authorList>
    </citation>
    <scope>NUCLEOTIDE SEQUENCE</scope>
</reference>
<comment type="caution">
    <text evidence="3">The sequence shown here is derived from an EMBL/GenBank/DDBJ whole genome shotgun (WGS) entry which is preliminary data.</text>
</comment>
<dbReference type="OrthoDB" id="10002367at2759"/>
<dbReference type="Proteomes" id="UP000886998">
    <property type="component" value="Unassembled WGS sequence"/>
</dbReference>
<dbReference type="GO" id="GO:0005683">
    <property type="term" value="C:U7 snRNP"/>
    <property type="evidence" value="ECO:0007669"/>
    <property type="project" value="TreeGrafter"/>
</dbReference>
<feature type="compositionally biased region" description="Basic and acidic residues" evidence="1">
    <location>
        <begin position="175"/>
        <end position="185"/>
    </location>
</feature>